<feature type="compositionally biased region" description="Low complexity" evidence="1">
    <location>
        <begin position="225"/>
        <end position="234"/>
    </location>
</feature>
<feature type="compositionally biased region" description="Low complexity" evidence="1">
    <location>
        <begin position="257"/>
        <end position="281"/>
    </location>
</feature>
<accession>A0A814PHM4</accession>
<evidence type="ECO:0000313" key="3">
    <source>
        <dbReference type="Proteomes" id="UP000663828"/>
    </source>
</evidence>
<sequence>MSIQHTAESALHSLEELYRAIDSAAHQPSPMPIDDSENLVQALCNLSHLIRRINETGMCGHPTSLDCNRISPERRNQTLFDPHLRHYEDKVYMNSVPNESDYGECILYHPIRIITTSADQPIIIEAVREDLVRHLDAVDGRLVIGQVRYMVEVQGRVIDRFGTRKVDIDDDLIVTNEEVDRVEEVANVGVEVVDVLHGNSNHLIENINNLSCVFSCSDRQIPSPSIATSSSYPSNQINSASTANQPSSLQPQPYMRSVPSSAPNPTTSSSSVQPNSSFAPTIPLPPPPITSSLHHSHMSPQIPMHGSHNPPLLPEYQQVPVNNSINSQQQQQQQQIAEPSATADSLLTSRSENCPECRAITRLLQWAPLKCYDAAGIRRGVFLAGPKSEQLLQALYASMKDSSFSLDDIEDCLCDTE</sequence>
<comment type="caution">
    <text evidence="2">The sequence shown here is derived from an EMBL/GenBank/DDBJ whole genome shotgun (WGS) entry which is preliminary data.</text>
</comment>
<evidence type="ECO:0000313" key="2">
    <source>
        <dbReference type="EMBL" id="CAF1105121.1"/>
    </source>
</evidence>
<feature type="compositionally biased region" description="Low complexity" evidence="1">
    <location>
        <begin position="325"/>
        <end position="336"/>
    </location>
</feature>
<feature type="region of interest" description="Disordered" evidence="1">
    <location>
        <begin position="325"/>
        <end position="344"/>
    </location>
</feature>
<organism evidence="2 3">
    <name type="scientific">Adineta ricciae</name>
    <name type="common">Rotifer</name>
    <dbReference type="NCBI Taxonomy" id="249248"/>
    <lineage>
        <taxon>Eukaryota</taxon>
        <taxon>Metazoa</taxon>
        <taxon>Spiralia</taxon>
        <taxon>Gnathifera</taxon>
        <taxon>Rotifera</taxon>
        <taxon>Eurotatoria</taxon>
        <taxon>Bdelloidea</taxon>
        <taxon>Adinetida</taxon>
        <taxon>Adinetidae</taxon>
        <taxon>Adineta</taxon>
    </lineage>
</organism>
<dbReference type="AlphaFoldDB" id="A0A814PHM4"/>
<dbReference type="EMBL" id="CAJNOR010001242">
    <property type="protein sequence ID" value="CAF1105121.1"/>
    <property type="molecule type" value="Genomic_DNA"/>
</dbReference>
<gene>
    <name evidence="2" type="ORF">XAT740_LOCUS18566</name>
</gene>
<reference evidence="2" key="1">
    <citation type="submission" date="2021-02" db="EMBL/GenBank/DDBJ databases">
        <authorList>
            <person name="Nowell W R."/>
        </authorList>
    </citation>
    <scope>NUCLEOTIDE SEQUENCE</scope>
</reference>
<keyword evidence="3" id="KW-1185">Reference proteome</keyword>
<feature type="region of interest" description="Disordered" evidence="1">
    <location>
        <begin position="225"/>
        <end position="317"/>
    </location>
</feature>
<proteinExistence type="predicted"/>
<feature type="compositionally biased region" description="Polar residues" evidence="1">
    <location>
        <begin position="235"/>
        <end position="251"/>
    </location>
</feature>
<protein>
    <submittedName>
        <fullName evidence="2">Uncharacterized protein</fullName>
    </submittedName>
</protein>
<name>A0A814PHM4_ADIRI</name>
<evidence type="ECO:0000256" key="1">
    <source>
        <dbReference type="SAM" id="MobiDB-lite"/>
    </source>
</evidence>
<dbReference type="Proteomes" id="UP000663828">
    <property type="component" value="Unassembled WGS sequence"/>
</dbReference>